<dbReference type="PANTHER" id="PTHR12133:SF1">
    <property type="entry name" value="TRNA (ADENINE(58)-N(1))-METHYLTRANSFERASE, MITOCHONDRIAL"/>
    <property type="match status" value="1"/>
</dbReference>
<reference evidence="7 8" key="1">
    <citation type="submission" date="2020-08" db="EMBL/GenBank/DDBJ databases">
        <title>Winkia gen. nov., sp. nov., isolated from faeces of the Anser albifrons in China.</title>
        <authorList>
            <person name="Liu Q."/>
        </authorList>
    </citation>
    <scope>NUCLEOTIDE SEQUENCE [LARGE SCALE GENOMIC DNA]</scope>
    <source>
        <strain evidence="7 8">C62</strain>
    </source>
</reference>
<dbReference type="InterPro" id="IPR029063">
    <property type="entry name" value="SAM-dependent_MTases_sf"/>
</dbReference>
<evidence type="ECO:0000256" key="1">
    <source>
        <dbReference type="ARBA" id="ARBA00022603"/>
    </source>
</evidence>
<keyword evidence="4" id="KW-0819">tRNA processing</keyword>
<dbReference type="Proteomes" id="UP000627538">
    <property type="component" value="Unassembled WGS sequence"/>
</dbReference>
<feature type="domain" description="tRNA (adenine(58)-N(1))-methyltransferase catalytic subunit TRM61 C-terminal" evidence="6">
    <location>
        <begin position="82"/>
        <end position="249"/>
    </location>
</feature>
<dbReference type="SUPFAM" id="SSF53335">
    <property type="entry name" value="S-adenosyl-L-methionine-dependent methyltransferases"/>
    <property type="match status" value="1"/>
</dbReference>
<dbReference type="GO" id="GO:0160107">
    <property type="term" value="F:tRNA (adenine(58)-N1)-methyltransferase activity"/>
    <property type="evidence" value="ECO:0007669"/>
    <property type="project" value="InterPro"/>
</dbReference>
<dbReference type="Pfam" id="PF08704">
    <property type="entry name" value="GCD14"/>
    <property type="match status" value="1"/>
</dbReference>
<proteinExistence type="predicted"/>
<evidence type="ECO:0000313" key="8">
    <source>
        <dbReference type="Proteomes" id="UP000627538"/>
    </source>
</evidence>
<dbReference type="GO" id="GO:0030488">
    <property type="term" value="P:tRNA methylation"/>
    <property type="evidence" value="ECO:0007669"/>
    <property type="project" value="InterPro"/>
</dbReference>
<dbReference type="CDD" id="cd02440">
    <property type="entry name" value="AdoMet_MTases"/>
    <property type="match status" value="1"/>
</dbReference>
<dbReference type="InterPro" id="IPR049470">
    <property type="entry name" value="TRM61_C"/>
</dbReference>
<protein>
    <submittedName>
        <fullName evidence="7">tRNA (Adenine-N1)-methyltransferase</fullName>
    </submittedName>
</protein>
<name>A0A8I0GBT6_9ACTO</name>
<keyword evidence="1 7" id="KW-0489">Methyltransferase</keyword>
<evidence type="ECO:0000256" key="3">
    <source>
        <dbReference type="ARBA" id="ARBA00022691"/>
    </source>
</evidence>
<feature type="compositionally biased region" description="Basic and acidic residues" evidence="5">
    <location>
        <begin position="322"/>
        <end position="336"/>
    </location>
</feature>
<gene>
    <name evidence="7" type="ORF">H8R10_00275</name>
</gene>
<dbReference type="FunFam" id="3.40.50.150:FF:000019">
    <property type="entry name" value="tRNA (adenine(58)-N(1))-methyltransferase TrmI"/>
    <property type="match status" value="1"/>
</dbReference>
<evidence type="ECO:0000256" key="5">
    <source>
        <dbReference type="SAM" id="MobiDB-lite"/>
    </source>
</evidence>
<dbReference type="Pfam" id="PF14801">
    <property type="entry name" value="TrmI-like_N"/>
    <property type="match status" value="1"/>
</dbReference>
<evidence type="ECO:0000313" key="7">
    <source>
        <dbReference type="EMBL" id="MBD3688683.1"/>
    </source>
</evidence>
<keyword evidence="3" id="KW-0949">S-adenosyl-L-methionine</keyword>
<organism evidence="7 8">
    <name type="scientific">Nanchangia anserum</name>
    <dbReference type="NCBI Taxonomy" id="2692125"/>
    <lineage>
        <taxon>Bacteria</taxon>
        <taxon>Bacillati</taxon>
        <taxon>Actinomycetota</taxon>
        <taxon>Actinomycetes</taxon>
        <taxon>Actinomycetales</taxon>
        <taxon>Actinomycetaceae</taxon>
        <taxon>Nanchangia</taxon>
    </lineage>
</organism>
<feature type="region of interest" description="Disordered" evidence="5">
    <location>
        <begin position="278"/>
        <end position="351"/>
    </location>
</feature>
<dbReference type="PROSITE" id="PS51620">
    <property type="entry name" value="SAM_TRM61"/>
    <property type="match status" value="1"/>
</dbReference>
<dbReference type="Gene3D" id="3.40.50.150">
    <property type="entry name" value="Vaccinia Virus protein VP39"/>
    <property type="match status" value="1"/>
</dbReference>
<dbReference type="AlphaFoldDB" id="A0A8I0GBT6"/>
<comment type="caution">
    <text evidence="7">The sequence shown here is derived from an EMBL/GenBank/DDBJ whole genome shotgun (WGS) entry which is preliminary data.</text>
</comment>
<dbReference type="Gene3D" id="3.10.330.20">
    <property type="match status" value="1"/>
</dbReference>
<keyword evidence="2 7" id="KW-0808">Transferase</keyword>
<dbReference type="PANTHER" id="PTHR12133">
    <property type="entry name" value="TRNA (ADENINE(58)-N(1))-METHYLTRANSFERASE"/>
    <property type="match status" value="1"/>
</dbReference>
<evidence type="ECO:0000256" key="2">
    <source>
        <dbReference type="ARBA" id="ARBA00022679"/>
    </source>
</evidence>
<sequence length="351" mass="38637">MTDSIATPGPASRRGPLREGERVQLTSAGGRPYTVTLRRDGWLNANKTTLRLEPLIGAPEGSVVTSREGREFVAMRPRLQDYILQMPRGATIIYPKDTAQIVQLADLYPGARVLEAGAGSGALSLTVLSAIGQTGKLTSIEIRDDFADIAQANVELWFGGMPSTWDLRRGDMSEVLDGGEDRFDRCVLDMLAPWEHLDALTRVLDPGGVLVCYVATVTQMSRLTEDIRATQRFTEPEVWETTQRGWHVEGLAVRPEHRMIAHTGFLLMTRLLAPGCTPPRPKRRPAKAAEGMGGQWDDATGWDPADAGQRPISAKKLRRVRRDAQARVAEWVHEGPEDPQADAMAREEAPS</sequence>
<dbReference type="EMBL" id="JACRUO010000001">
    <property type="protein sequence ID" value="MBD3688683.1"/>
    <property type="molecule type" value="Genomic_DNA"/>
</dbReference>
<dbReference type="GO" id="GO:0031515">
    <property type="term" value="C:tRNA (m1A) methyltransferase complex"/>
    <property type="evidence" value="ECO:0007669"/>
    <property type="project" value="InterPro"/>
</dbReference>
<keyword evidence="8" id="KW-1185">Reference proteome</keyword>
<dbReference type="RefSeq" id="WP_191070795.1">
    <property type="nucleotide sequence ID" value="NZ_CP060506.1"/>
</dbReference>
<accession>A0A8I0GBT6</accession>
<evidence type="ECO:0000259" key="6">
    <source>
        <dbReference type="Pfam" id="PF08704"/>
    </source>
</evidence>
<dbReference type="InterPro" id="IPR014816">
    <property type="entry name" value="tRNA_MeTrfase_Gcd14"/>
</dbReference>
<evidence type="ECO:0000256" key="4">
    <source>
        <dbReference type="ARBA" id="ARBA00022694"/>
    </source>
</evidence>